<dbReference type="InterPro" id="IPR029753">
    <property type="entry name" value="D-isomer_DH_CS"/>
</dbReference>
<sequence length="334" mass="35005">MTQEAPQAGGSAASETPLPYVVYAPDDFHPDGIARARQLFRTVVALGDDGWQQWPEHAEGLMSRIRHVHGADIRRAVRLRAIAKQGVGLNSIDVAAARECGISVCNSPGINADFVAELALGLAISVARRIGEGDRRMRAGEALIATELMGHSVFGRTIGIVGMGHAGLATARIFQRALGCRVVAYSGGHSAQAGWSEVPHERCDSLEELLKQAEILSLHIPLTAKTEGSIGAKQFALLPPNAILINCARGGVVDEAALLEALRSGRLGGAGLDTLAHEPATAERYGNGLYACSNVVVCPHIGAATEDCQRISAIAVAENLALLLQGKVCPGTVP</sequence>
<dbReference type="SUPFAM" id="SSF52283">
    <property type="entry name" value="Formate/glycerate dehydrogenase catalytic domain-like"/>
    <property type="match status" value="1"/>
</dbReference>
<evidence type="ECO:0000256" key="3">
    <source>
        <dbReference type="ARBA" id="ARBA00023027"/>
    </source>
</evidence>
<dbReference type="InterPro" id="IPR006140">
    <property type="entry name" value="D-isomer_DH_NAD-bd"/>
</dbReference>
<evidence type="ECO:0000256" key="1">
    <source>
        <dbReference type="ARBA" id="ARBA00005854"/>
    </source>
</evidence>
<organism evidence="7 8">
    <name type="scientific">Tilletiopsis washingtonensis</name>
    <dbReference type="NCBI Taxonomy" id="58919"/>
    <lineage>
        <taxon>Eukaryota</taxon>
        <taxon>Fungi</taxon>
        <taxon>Dikarya</taxon>
        <taxon>Basidiomycota</taxon>
        <taxon>Ustilaginomycotina</taxon>
        <taxon>Exobasidiomycetes</taxon>
        <taxon>Entylomatales</taxon>
        <taxon>Entylomatales incertae sedis</taxon>
        <taxon>Tilletiopsis</taxon>
    </lineage>
</organism>
<dbReference type="InterPro" id="IPR050223">
    <property type="entry name" value="D-isomer_2-hydroxyacid_DH"/>
</dbReference>
<evidence type="ECO:0000256" key="4">
    <source>
        <dbReference type="RuleBase" id="RU003719"/>
    </source>
</evidence>
<dbReference type="FunFam" id="3.40.50.720:FF:000203">
    <property type="entry name" value="D-3-phosphoglycerate dehydrogenase (SerA)"/>
    <property type="match status" value="1"/>
</dbReference>
<dbReference type="STRING" id="58919.A0A316ZCP7"/>
<dbReference type="GO" id="GO:0016618">
    <property type="term" value="F:hydroxypyruvate reductase [NAD(P)H] activity"/>
    <property type="evidence" value="ECO:0007669"/>
    <property type="project" value="TreeGrafter"/>
</dbReference>
<proteinExistence type="inferred from homology"/>
<dbReference type="GO" id="GO:0051287">
    <property type="term" value="F:NAD binding"/>
    <property type="evidence" value="ECO:0007669"/>
    <property type="project" value="InterPro"/>
</dbReference>
<comment type="similarity">
    <text evidence="1 4">Belongs to the D-isomer specific 2-hydroxyacid dehydrogenase family.</text>
</comment>
<accession>A0A316ZCP7</accession>
<dbReference type="PROSITE" id="PS00671">
    <property type="entry name" value="D_2_HYDROXYACID_DH_3"/>
    <property type="match status" value="1"/>
</dbReference>
<dbReference type="InterPro" id="IPR036291">
    <property type="entry name" value="NAD(P)-bd_dom_sf"/>
</dbReference>
<keyword evidence="8" id="KW-1185">Reference proteome</keyword>
<dbReference type="PANTHER" id="PTHR10996">
    <property type="entry name" value="2-HYDROXYACID DEHYDROGENASE-RELATED"/>
    <property type="match status" value="1"/>
</dbReference>
<name>A0A316ZCP7_9BASI</name>
<dbReference type="Gene3D" id="3.40.50.720">
    <property type="entry name" value="NAD(P)-binding Rossmann-like Domain"/>
    <property type="match status" value="2"/>
</dbReference>
<dbReference type="SUPFAM" id="SSF51735">
    <property type="entry name" value="NAD(P)-binding Rossmann-fold domains"/>
    <property type="match status" value="1"/>
</dbReference>
<dbReference type="Pfam" id="PF02826">
    <property type="entry name" value="2-Hacid_dh_C"/>
    <property type="match status" value="1"/>
</dbReference>
<dbReference type="GO" id="GO:0030267">
    <property type="term" value="F:glyoxylate reductase (NADPH) activity"/>
    <property type="evidence" value="ECO:0007669"/>
    <property type="project" value="TreeGrafter"/>
</dbReference>
<dbReference type="OrthoDB" id="298012at2759"/>
<dbReference type="GeneID" id="37269662"/>
<evidence type="ECO:0000259" key="5">
    <source>
        <dbReference type="Pfam" id="PF00389"/>
    </source>
</evidence>
<dbReference type="Pfam" id="PF00389">
    <property type="entry name" value="2-Hacid_dh"/>
    <property type="match status" value="1"/>
</dbReference>
<gene>
    <name evidence="7" type="ORF">FA09DRAFT_329292</name>
</gene>
<dbReference type="AlphaFoldDB" id="A0A316ZCP7"/>
<keyword evidence="2 4" id="KW-0560">Oxidoreductase</keyword>
<keyword evidence="3" id="KW-0520">NAD</keyword>
<protein>
    <recommendedName>
        <fullName evidence="9">D-3-phosphoglycerate dehydrogenase</fullName>
    </recommendedName>
</protein>
<dbReference type="EMBL" id="KZ819290">
    <property type="protein sequence ID" value="PWN98794.1"/>
    <property type="molecule type" value="Genomic_DNA"/>
</dbReference>
<evidence type="ECO:0008006" key="9">
    <source>
        <dbReference type="Google" id="ProtNLM"/>
    </source>
</evidence>
<dbReference type="Proteomes" id="UP000245946">
    <property type="component" value="Unassembled WGS sequence"/>
</dbReference>
<dbReference type="PANTHER" id="PTHR10996:SF264">
    <property type="entry name" value="HYPOTHETICAL D-ISOMER SPECIFIC 2-HYDROXYACID DEHYDROGENASE (EUROFUNG)"/>
    <property type="match status" value="1"/>
</dbReference>
<dbReference type="GO" id="GO:0005829">
    <property type="term" value="C:cytosol"/>
    <property type="evidence" value="ECO:0007669"/>
    <property type="project" value="TreeGrafter"/>
</dbReference>
<feature type="domain" description="D-isomer specific 2-hydroxyacid dehydrogenase NAD-binding" evidence="6">
    <location>
        <begin position="120"/>
        <end position="302"/>
    </location>
</feature>
<evidence type="ECO:0000259" key="6">
    <source>
        <dbReference type="Pfam" id="PF02826"/>
    </source>
</evidence>
<dbReference type="RefSeq" id="XP_025599073.1">
    <property type="nucleotide sequence ID" value="XM_025742118.1"/>
</dbReference>
<evidence type="ECO:0000313" key="8">
    <source>
        <dbReference type="Proteomes" id="UP000245946"/>
    </source>
</evidence>
<feature type="domain" description="D-isomer specific 2-hydroxyacid dehydrogenase catalytic" evidence="5">
    <location>
        <begin position="57"/>
        <end position="333"/>
    </location>
</feature>
<evidence type="ECO:0000313" key="7">
    <source>
        <dbReference type="EMBL" id="PWN98794.1"/>
    </source>
</evidence>
<dbReference type="InterPro" id="IPR006139">
    <property type="entry name" value="D-isomer_2_OHA_DH_cat_dom"/>
</dbReference>
<reference evidence="7 8" key="1">
    <citation type="journal article" date="2018" name="Mol. Biol. Evol.">
        <title>Broad Genomic Sampling Reveals a Smut Pathogenic Ancestry of the Fungal Clade Ustilaginomycotina.</title>
        <authorList>
            <person name="Kijpornyongpan T."/>
            <person name="Mondo S.J."/>
            <person name="Barry K."/>
            <person name="Sandor L."/>
            <person name="Lee J."/>
            <person name="Lipzen A."/>
            <person name="Pangilinan J."/>
            <person name="LaButti K."/>
            <person name="Hainaut M."/>
            <person name="Henrissat B."/>
            <person name="Grigoriev I.V."/>
            <person name="Spatafora J.W."/>
            <person name="Aime M.C."/>
        </authorList>
    </citation>
    <scope>NUCLEOTIDE SEQUENCE [LARGE SCALE GENOMIC DNA]</scope>
    <source>
        <strain evidence="7 8">MCA 4186</strain>
    </source>
</reference>
<evidence type="ECO:0000256" key="2">
    <source>
        <dbReference type="ARBA" id="ARBA00023002"/>
    </source>
</evidence>